<comment type="caution">
    <text evidence="2">The sequence shown here is derived from an EMBL/GenBank/DDBJ whole genome shotgun (WGS) entry which is preliminary data.</text>
</comment>
<feature type="compositionally biased region" description="Basic and acidic residues" evidence="1">
    <location>
        <begin position="11"/>
        <end position="22"/>
    </location>
</feature>
<feature type="compositionally biased region" description="Basic and acidic residues" evidence="1">
    <location>
        <begin position="81"/>
        <end position="99"/>
    </location>
</feature>
<sequence>MSTGAQWRARAGPERAATDRGKPTAGRRTSSRVNHQAAKNLGRRREPTQIQVYGGCLQPRTRGRGGRRSPPHHRPKQNGSQKERSKGEGEVLRLPERDYSAGAEPPEAHNSWGHRPREATEPGTSLRQIRLGRGSTTQSQVSEKPSGEC</sequence>
<organism evidence="2 3">
    <name type="scientific">Muraenolepis orangiensis</name>
    <name type="common">Patagonian moray cod</name>
    <dbReference type="NCBI Taxonomy" id="630683"/>
    <lineage>
        <taxon>Eukaryota</taxon>
        <taxon>Metazoa</taxon>
        <taxon>Chordata</taxon>
        <taxon>Craniata</taxon>
        <taxon>Vertebrata</taxon>
        <taxon>Euteleostomi</taxon>
        <taxon>Actinopterygii</taxon>
        <taxon>Neopterygii</taxon>
        <taxon>Teleostei</taxon>
        <taxon>Neoteleostei</taxon>
        <taxon>Acanthomorphata</taxon>
        <taxon>Zeiogadaria</taxon>
        <taxon>Gadariae</taxon>
        <taxon>Gadiformes</taxon>
        <taxon>Muraenolepidoidei</taxon>
        <taxon>Muraenolepididae</taxon>
        <taxon>Muraenolepis</taxon>
    </lineage>
</organism>
<dbReference type="Proteomes" id="UP001148018">
    <property type="component" value="Unassembled WGS sequence"/>
</dbReference>
<name>A0A9Q0DHP1_9TELE</name>
<dbReference type="EMBL" id="JANIIK010000115">
    <property type="protein sequence ID" value="KAJ3588599.1"/>
    <property type="molecule type" value="Genomic_DNA"/>
</dbReference>
<protein>
    <submittedName>
        <fullName evidence="2">Uncharacterized protein</fullName>
    </submittedName>
</protein>
<keyword evidence="3" id="KW-1185">Reference proteome</keyword>
<evidence type="ECO:0000313" key="3">
    <source>
        <dbReference type="Proteomes" id="UP001148018"/>
    </source>
</evidence>
<evidence type="ECO:0000313" key="2">
    <source>
        <dbReference type="EMBL" id="KAJ3588599.1"/>
    </source>
</evidence>
<evidence type="ECO:0000256" key="1">
    <source>
        <dbReference type="SAM" id="MobiDB-lite"/>
    </source>
</evidence>
<gene>
    <name evidence="2" type="ORF">NHX12_009453</name>
</gene>
<reference evidence="2" key="1">
    <citation type="submission" date="2022-07" db="EMBL/GenBank/DDBJ databases">
        <title>Chromosome-level genome of Muraenolepis orangiensis.</title>
        <authorList>
            <person name="Kim J."/>
        </authorList>
    </citation>
    <scope>NUCLEOTIDE SEQUENCE</scope>
    <source>
        <strain evidence="2">KU_S4_2022</strain>
        <tissue evidence="2">Muscle</tissue>
    </source>
</reference>
<proteinExistence type="predicted"/>
<accession>A0A9Q0DHP1</accession>
<feature type="compositionally biased region" description="Polar residues" evidence="1">
    <location>
        <begin position="134"/>
        <end position="143"/>
    </location>
</feature>
<dbReference type="AlphaFoldDB" id="A0A9Q0DHP1"/>
<feature type="compositionally biased region" description="Basic residues" evidence="1">
    <location>
        <begin position="61"/>
        <end position="76"/>
    </location>
</feature>
<feature type="region of interest" description="Disordered" evidence="1">
    <location>
        <begin position="1"/>
        <end position="149"/>
    </location>
</feature>